<accession>A0ABQ9XJ45</accession>
<feature type="signal peptide" evidence="1">
    <location>
        <begin position="1"/>
        <end position="18"/>
    </location>
</feature>
<keyword evidence="1" id="KW-0732">Signal</keyword>
<sequence length="2507" mass="271251">MCIIALLTPILVPLHVLSSTQTTSLNHILAEDRNTNPRNWKNSVVHVHLPTGTMCSDELEIKSASLSFIGRDSAILHSHLDLKHVHFPLSTGPLIDIRTKINSKEYYPVTCALSTSSCQFHNATSSTEIKHEELQASTNHLYGTACVDINSGGSHLSLNTSFWSCHTNLVPSSTTNSSYILQHRSGTSAYSFNDTQTYTSTMKFQRCTFHTMSATENGAALRSLFSPAPILITECSFYRCTISKDFGGAIAIAYEDDARKAVTLQTCSFMACSASDHGGSVYLQALSAVTTTYCYFYQNKVTTDTAQRGDGGAIVVNTVTGLISFSNSVFEQNSATFSGGALSVWVTTRLKLTSLMFRMNKAAYGYDFFLWNSGTIYSFSSNITFCESTSYDTRRAFYYVTADEQGYQNDDFPTPTQSTCLAGHTLTTNTDGKTATLSVVVSNKITETALVLLSNIGNRTGSSPPAIQRLVVLQFSSSTTSTNSTLPYGTNGIIQSSVSQYGIIAAGITKRNIVTFTATMEPVETDTDETMVALIFSFTNLPSESYTTDMYVILDDLNTSTTYRARLDLDEDLLVHSSELYPPLEVGFRYGHSYQIIRVSVNGVNAMLPDSGFSFTLLEEPPRVEKAIPNQLNGHRTEVTVTLTGRAFTQEPLTVKVSRGGTTIESLSQISVTDNGTLTVIFNTDFQQSSTHLAYGQRYVVSAVSNATDSFFVNSDVNFTVPNPPTVKSIVSTLAGNCTHFQIAMTGTDLPTSGVYVVTLSSGFTFDVTFSSTGAKSSFFEGNATGSLDFNTTYEIESILQNDNIIFFTQSSFTTSEGPTLKGITAELNQSNLNEVVLSLTGVRMAVSQYTLLLRKVGTSNAFQLVVYFSSTTDGTESVEVYNQTGTLEYDVEYEVISMHLSSLSVTILTTITFPTPPAPTRIISASCALGGQFEKQALINLNGVALPAGKTISITVSELDENGNVIRAGIALSSIIDGQGMLASTLLKEDVFLPSPVKLKYGTQYLLTDLSVEDVPSILDNGVMFEVPPEPSRLTTIVSSPLYSNQDKELSLDFIGIKLTGSYSLFFSVNGSSTAPMERTVPFGSDGKGTMEGVLFNTDPTMIELQYNTAYEVIEMKDSNKNPIFIESSLSFSTIKEPTRLLGVGEPVDKDDRNVTTISLTGHAALEGSYELDLENSEDSTEKVTIDASFTATDAGEAQAKLYPTRQLKYGETYKVTGMVGTMSNPPKIHVEAGLTITLDSEPSRLTFMGPATPQNKQKEVSISLIGIKLTNGPFTIALNGSKTITATFAADGESGSSTAILFSTTESEIEVEYDQTYTVLGVTDEDSKPVFIHSGLSFTTPAEPTRLVSLSIVEYDSLKKNVLVSMDGRQLDISSKYEVDLSRASSCDFTLLMEWNSSSSRWEGSASLFPTLTADLVFGGNYSIVEFRKQSISTPLFFEPNSIEIIPEPPRLTAISSIPTYSNLDKETTFTLHGILLSGDFILTLTRNASTSSNTDNTIDIDVSFSSSSATVSRVLFDTDASKVNFEYNTRYEVDDLKQGADSVLIERGLGFTTIKEPTRLLGVGEPVDKNDKNVTTISLTGHAAMTGQYELDLENSKDSTEKVTIDASFTATDAGEAQATLYPTRQLKYGETYKVTGMIGTMSNPPKIHVEAGLTITLDPEPSRLTFMGPATPQNKQKEVSISLIGIKMTNGPFTIALNGSKTIKASFAADGESGSSTAILFSTTESEIEVEYGQTYTVVGVTDKDDNEVFFHAGLSFTTPAEQTRLVSFSIVDYDSLKKNVLVTMDGRQLDISSKYEVDLSRALLKEHTLTMEWNSSSSRWEGSASLFPTLVADLVFGGNYSIVDLRQQSVSTPLFFEPNSIEIIPEPPRLVSINSADNDILTTATLTLNSTQLVAGTAYRLTFSETPRSSTNAATTSEVQIDVTATETGMMTIELGLYPSSTAILKYSHYYSVESMTEKAQSSPVLIEKSDCVFSTPYEPTRIESGSATLNSQRDTATIVVAGRELQVGTYFIVIESGGKSFSTTATTTTKGELSFTAPTEYSSDPSTVLFGLVYSFKTVKLDGSDVFVNSDASVRIPLPPLVTNASFAFSASSNRKGTIKLTGTDLPTSSSYLVTTTPAASFTLTFSSSTSGTSADLSLGNNGVMDFSTVYTLTSIVKVGDPSDVIHTSGVLTFETGEKPRQLQVIVKDGGHSDTLDCGEYAKPCDTIANGWKRREAEGVEQELVTLQIDIVASFGACIAINRESLQIVGLHSTTPRVVVDHTLSCTSAAQRGVVWVDTGHLRLESLVLELPSFSLSTSPVPPLYVVMGRGTFSCDSVTITNQHGERVGIGLASLSEGQLDLSRLTYRVQHVLSEQHTPLILISQAHSSFEMSNCVFERSGCVDQHATFISSVLHLTHTANSFPSSAQLSAAIVISTTKTPSSVSFPHSWFESTTSSSPPYTRNRDGVPLMNWKRKVTFPSSSSPIAVLVERGALLPAVSRTGSVFCNTQFKVSATKTEKP</sequence>
<reference evidence="2 3" key="1">
    <citation type="journal article" date="2022" name="bioRxiv">
        <title>Genomics of Preaxostyla Flagellates Illuminates Evolutionary Transitions and the Path Towards Mitochondrial Loss.</title>
        <authorList>
            <person name="Novak L.V.F."/>
            <person name="Treitli S.C."/>
            <person name="Pyrih J."/>
            <person name="Halakuc P."/>
            <person name="Pipaliya S.V."/>
            <person name="Vacek V."/>
            <person name="Brzon O."/>
            <person name="Soukal P."/>
            <person name="Eme L."/>
            <person name="Dacks J.B."/>
            <person name="Karnkowska A."/>
            <person name="Elias M."/>
            <person name="Hampl V."/>
        </authorList>
    </citation>
    <scope>NUCLEOTIDE SEQUENCE [LARGE SCALE GENOMIC DNA]</scope>
    <source>
        <strain evidence="2">NAU3</strain>
        <tissue evidence="2">Gut</tissue>
    </source>
</reference>
<organism evidence="2 3">
    <name type="scientific">Blattamonas nauphoetae</name>
    <dbReference type="NCBI Taxonomy" id="2049346"/>
    <lineage>
        <taxon>Eukaryota</taxon>
        <taxon>Metamonada</taxon>
        <taxon>Preaxostyla</taxon>
        <taxon>Oxymonadida</taxon>
        <taxon>Blattamonas</taxon>
    </lineage>
</organism>
<name>A0ABQ9XJ45_9EUKA</name>
<comment type="caution">
    <text evidence="2">The sequence shown here is derived from an EMBL/GenBank/DDBJ whole genome shotgun (WGS) entry which is preliminary data.</text>
</comment>
<protein>
    <submittedName>
        <fullName evidence="2">Uncharacterized protein</fullName>
    </submittedName>
</protein>
<evidence type="ECO:0000256" key="1">
    <source>
        <dbReference type="SAM" id="SignalP"/>
    </source>
</evidence>
<proteinExistence type="predicted"/>
<dbReference type="EMBL" id="JARBJD010000119">
    <property type="protein sequence ID" value="KAK2951407.1"/>
    <property type="molecule type" value="Genomic_DNA"/>
</dbReference>
<gene>
    <name evidence="2" type="ORF">BLNAU_13687</name>
</gene>
<feature type="chain" id="PRO_5045717936" evidence="1">
    <location>
        <begin position="19"/>
        <end position="2507"/>
    </location>
</feature>
<evidence type="ECO:0000313" key="3">
    <source>
        <dbReference type="Proteomes" id="UP001281761"/>
    </source>
</evidence>
<keyword evidence="3" id="KW-1185">Reference proteome</keyword>
<dbReference type="Proteomes" id="UP001281761">
    <property type="component" value="Unassembled WGS sequence"/>
</dbReference>
<evidence type="ECO:0000313" key="2">
    <source>
        <dbReference type="EMBL" id="KAK2951407.1"/>
    </source>
</evidence>